<feature type="domain" description="Methyltransferase type 11" evidence="1">
    <location>
        <begin position="51"/>
        <end position="144"/>
    </location>
</feature>
<dbReference type="EMBL" id="BAABAL010000008">
    <property type="protein sequence ID" value="GAA4004442.1"/>
    <property type="molecule type" value="Genomic_DNA"/>
</dbReference>
<dbReference type="Pfam" id="PF08241">
    <property type="entry name" value="Methyltransf_11"/>
    <property type="match status" value="1"/>
</dbReference>
<dbReference type="CDD" id="cd02440">
    <property type="entry name" value="AdoMet_MTases"/>
    <property type="match status" value="1"/>
</dbReference>
<dbReference type="Proteomes" id="UP001501747">
    <property type="component" value="Unassembled WGS sequence"/>
</dbReference>
<protein>
    <recommendedName>
        <fullName evidence="1">Methyltransferase type 11 domain-containing protein</fullName>
    </recommendedName>
</protein>
<organism evidence="2 3">
    <name type="scientific">Allokutzneria multivorans</name>
    <dbReference type="NCBI Taxonomy" id="1142134"/>
    <lineage>
        <taxon>Bacteria</taxon>
        <taxon>Bacillati</taxon>
        <taxon>Actinomycetota</taxon>
        <taxon>Actinomycetes</taxon>
        <taxon>Pseudonocardiales</taxon>
        <taxon>Pseudonocardiaceae</taxon>
        <taxon>Allokutzneria</taxon>
    </lineage>
</organism>
<gene>
    <name evidence="2" type="ORF">GCM10022247_26850</name>
</gene>
<evidence type="ECO:0000313" key="2">
    <source>
        <dbReference type="EMBL" id="GAA4004442.1"/>
    </source>
</evidence>
<dbReference type="RefSeq" id="WP_344874436.1">
    <property type="nucleotide sequence ID" value="NZ_BAABAL010000008.1"/>
</dbReference>
<sequence>MATSAQENFLKAFHANHPMATSQTFGSGRGPDGHSSYDLLAARVAGSERVLDLGCGDGVLLDLLAAPSRHLTGIDLSPDSLAVARRRPTLANARLVEGRAQRLPFPDNDFDACTSHMALMLMDDVDAVAAEVARVLAPGGTFACALGGGAAGGEAFELFLSLLRPVLASAPPHQRIPSLGDRRTRNRAGLDEILGPAGFAPVSWETVVIDLSAPADQLWPVVSCLYDVLPLPSDTLAGLRAEFTAEAAALTRADGTVPCGFQVHLATASLPSSTESLS</sequence>
<reference evidence="3" key="1">
    <citation type="journal article" date="2019" name="Int. J. Syst. Evol. Microbiol.">
        <title>The Global Catalogue of Microorganisms (GCM) 10K type strain sequencing project: providing services to taxonomists for standard genome sequencing and annotation.</title>
        <authorList>
            <consortium name="The Broad Institute Genomics Platform"/>
            <consortium name="The Broad Institute Genome Sequencing Center for Infectious Disease"/>
            <person name="Wu L."/>
            <person name="Ma J."/>
        </authorList>
    </citation>
    <scope>NUCLEOTIDE SEQUENCE [LARGE SCALE GENOMIC DNA]</scope>
    <source>
        <strain evidence="3">JCM 17342</strain>
    </source>
</reference>
<evidence type="ECO:0000259" key="1">
    <source>
        <dbReference type="Pfam" id="PF08241"/>
    </source>
</evidence>
<dbReference type="InterPro" id="IPR029063">
    <property type="entry name" value="SAM-dependent_MTases_sf"/>
</dbReference>
<dbReference type="PANTHER" id="PTHR42912">
    <property type="entry name" value="METHYLTRANSFERASE"/>
    <property type="match status" value="1"/>
</dbReference>
<dbReference type="SUPFAM" id="SSF53335">
    <property type="entry name" value="S-adenosyl-L-methionine-dependent methyltransferases"/>
    <property type="match status" value="1"/>
</dbReference>
<evidence type="ECO:0000313" key="3">
    <source>
        <dbReference type="Proteomes" id="UP001501747"/>
    </source>
</evidence>
<keyword evidence="3" id="KW-1185">Reference proteome</keyword>
<comment type="caution">
    <text evidence="2">The sequence shown here is derived from an EMBL/GenBank/DDBJ whole genome shotgun (WGS) entry which is preliminary data.</text>
</comment>
<dbReference type="InterPro" id="IPR013216">
    <property type="entry name" value="Methyltransf_11"/>
</dbReference>
<dbReference type="InterPro" id="IPR050508">
    <property type="entry name" value="Methyltransf_Superfamily"/>
</dbReference>
<accession>A0ABP7RZY7</accession>
<name>A0ABP7RZY7_9PSEU</name>
<dbReference type="Gene3D" id="3.40.50.150">
    <property type="entry name" value="Vaccinia Virus protein VP39"/>
    <property type="match status" value="1"/>
</dbReference>
<proteinExistence type="predicted"/>